<reference evidence="1 2" key="1">
    <citation type="journal article" date="2018" name="Sci. Rep.">
        <title>Genomic signatures of local adaptation to the degree of environmental predictability in rotifers.</title>
        <authorList>
            <person name="Franch-Gras L."/>
            <person name="Hahn C."/>
            <person name="Garcia-Roger E.M."/>
            <person name="Carmona M.J."/>
            <person name="Serra M."/>
            <person name="Gomez A."/>
        </authorList>
    </citation>
    <scope>NUCLEOTIDE SEQUENCE [LARGE SCALE GENOMIC DNA]</scope>
    <source>
        <strain evidence="1">HYR1</strain>
    </source>
</reference>
<dbReference type="AlphaFoldDB" id="A0A3M7PYE5"/>
<evidence type="ECO:0000313" key="1">
    <source>
        <dbReference type="EMBL" id="RNA04120.1"/>
    </source>
</evidence>
<gene>
    <name evidence="1" type="ORF">BpHYR1_029246</name>
</gene>
<sequence>MQKYSAKNPRNIMQKIAQYRLAKLKNLRLRKIERKKLTLRIKKIKNNFFPIRRFDIKILNELKQ</sequence>
<proteinExistence type="predicted"/>
<name>A0A3M7PYE5_BRAPC</name>
<accession>A0A3M7PYE5</accession>
<comment type="caution">
    <text evidence="1">The sequence shown here is derived from an EMBL/GenBank/DDBJ whole genome shotgun (WGS) entry which is preliminary data.</text>
</comment>
<dbReference type="Proteomes" id="UP000276133">
    <property type="component" value="Unassembled WGS sequence"/>
</dbReference>
<protein>
    <submittedName>
        <fullName evidence="1">Uncharacterized protein</fullName>
    </submittedName>
</protein>
<evidence type="ECO:0000313" key="2">
    <source>
        <dbReference type="Proteomes" id="UP000276133"/>
    </source>
</evidence>
<keyword evidence="2" id="KW-1185">Reference proteome</keyword>
<dbReference type="EMBL" id="REGN01008229">
    <property type="protein sequence ID" value="RNA04120.1"/>
    <property type="molecule type" value="Genomic_DNA"/>
</dbReference>
<organism evidence="1 2">
    <name type="scientific">Brachionus plicatilis</name>
    <name type="common">Marine rotifer</name>
    <name type="synonym">Brachionus muelleri</name>
    <dbReference type="NCBI Taxonomy" id="10195"/>
    <lineage>
        <taxon>Eukaryota</taxon>
        <taxon>Metazoa</taxon>
        <taxon>Spiralia</taxon>
        <taxon>Gnathifera</taxon>
        <taxon>Rotifera</taxon>
        <taxon>Eurotatoria</taxon>
        <taxon>Monogononta</taxon>
        <taxon>Pseudotrocha</taxon>
        <taxon>Ploima</taxon>
        <taxon>Brachionidae</taxon>
        <taxon>Brachionus</taxon>
    </lineage>
</organism>